<dbReference type="AlphaFoldDB" id="A0A7S4RHA6"/>
<proteinExistence type="predicted"/>
<evidence type="ECO:0000313" key="3">
    <source>
        <dbReference type="EMBL" id="CAE4614484.1"/>
    </source>
</evidence>
<dbReference type="EMBL" id="HBNR01050677">
    <property type="protein sequence ID" value="CAE4614484.1"/>
    <property type="molecule type" value="Transcribed_RNA"/>
</dbReference>
<feature type="compositionally biased region" description="Low complexity" evidence="2">
    <location>
        <begin position="331"/>
        <end position="371"/>
    </location>
</feature>
<feature type="region of interest" description="Disordered" evidence="2">
    <location>
        <begin position="394"/>
        <end position="413"/>
    </location>
</feature>
<feature type="region of interest" description="Disordered" evidence="2">
    <location>
        <begin position="260"/>
        <end position="286"/>
    </location>
</feature>
<evidence type="ECO:0000256" key="1">
    <source>
        <dbReference type="SAM" id="Coils"/>
    </source>
</evidence>
<feature type="compositionally biased region" description="Low complexity" evidence="2">
    <location>
        <begin position="1"/>
        <end position="19"/>
    </location>
</feature>
<reference evidence="3" key="1">
    <citation type="submission" date="2021-01" db="EMBL/GenBank/DDBJ databases">
        <authorList>
            <person name="Corre E."/>
            <person name="Pelletier E."/>
            <person name="Niang G."/>
            <person name="Scheremetjew M."/>
            <person name="Finn R."/>
            <person name="Kale V."/>
            <person name="Holt S."/>
            <person name="Cochrane G."/>
            <person name="Meng A."/>
            <person name="Brown T."/>
            <person name="Cohen L."/>
        </authorList>
    </citation>
    <scope>NUCLEOTIDE SEQUENCE</scope>
    <source>
        <strain evidence="3">CCMP3105</strain>
    </source>
</reference>
<feature type="coiled-coil region" evidence="1">
    <location>
        <begin position="669"/>
        <end position="741"/>
    </location>
</feature>
<gene>
    <name evidence="3" type="ORF">AMON00008_LOCUS35447</name>
</gene>
<feature type="compositionally biased region" description="Low complexity" evidence="2">
    <location>
        <begin position="396"/>
        <end position="412"/>
    </location>
</feature>
<organism evidence="3">
    <name type="scientific">Alexandrium monilatum</name>
    <dbReference type="NCBI Taxonomy" id="311494"/>
    <lineage>
        <taxon>Eukaryota</taxon>
        <taxon>Sar</taxon>
        <taxon>Alveolata</taxon>
        <taxon>Dinophyceae</taxon>
        <taxon>Gonyaulacales</taxon>
        <taxon>Pyrocystaceae</taxon>
        <taxon>Alexandrium</taxon>
    </lineage>
</organism>
<keyword evidence="1" id="KW-0175">Coiled coil</keyword>
<name>A0A7S4RHA6_9DINO</name>
<protein>
    <recommendedName>
        <fullName evidence="4">Spc7 kinetochore protein domain-containing protein</fullName>
    </recommendedName>
</protein>
<evidence type="ECO:0008006" key="4">
    <source>
        <dbReference type="Google" id="ProtNLM"/>
    </source>
</evidence>
<feature type="region of interest" description="Disordered" evidence="2">
    <location>
        <begin position="1"/>
        <end position="107"/>
    </location>
</feature>
<feature type="region of interest" description="Disordered" evidence="2">
    <location>
        <begin position="326"/>
        <end position="375"/>
    </location>
</feature>
<feature type="region of interest" description="Disordered" evidence="2">
    <location>
        <begin position="124"/>
        <end position="206"/>
    </location>
</feature>
<accession>A0A7S4RHA6</accession>
<evidence type="ECO:0000256" key="2">
    <source>
        <dbReference type="SAM" id="MobiDB-lite"/>
    </source>
</evidence>
<sequence length="1017" mass="107605">MEGRQSAVSAGDGSVSSVACAPGSGGGPDDSAGGGGSSRSLGADDLREGSTAGLDGGAGQQPSRGSFEKDGGGTRAAAYATPDRHRSTGSVAASDEGADSASPASGEVTAGVMSITKLIAQDELDAGEHDASGRWLGLPGTTPRPSRSPGAPSEASPLPESWDLFMQFKKTAPRPSTMSCAGIPERRADGEEAEAEAGAGSQSDREVCLPFSSAAVSMEDEPSPRSPVVPVPPIGREFSFSDTGATAAAVMAAANERCATPARAGGPGANVATPKASPRRHPGRVLEDTVDMAGFVGRIREGNAGHMAEEADESEVPEGRKSFAARHLARQAEAARPQAAPVGSRTGSPSTSRPSTGLPGSPEAAAGPGSARNSDQSQVFDFEKMNQEFDLRAGHVPSAADGGPGAGSVVDPNNRATGCSSGIHYPPGLGLLAGLGAQPHDRWGRGSLPRLPGQGRTSQGAASEVMDSSLHCSFVSTESAPLPGASSLHPISHALEESSNHSGFGTHMVWDDFLSNCRISFGPVAVPGMNTETALPQVPDGPHGNRLADLLGYKRILCMQQVHKDLDEKTRAVQQQLHGQVQRWNQASYVPPAALELMQARETERDLKHFLARAKSLHADCKVSAWTQWYAVKHDWLLKDLRAHRELTASLRQEEASLRECGRDLERHAKSIEAALRQQRARCEQLRSQRKVRSETKEDLRAAQQERQLHRRRAAEAKEALRTARTAVRNLEQSLEEARHAPPCDRVGDGYLQKRLRRVQLQQLRGMRTCLVSDRAGPSSTSYELSLRGGARARVARPVVSGAGSLARITLEQPPVEPPAESIAGLRPGAQALRKLARELFACTWRSLVKKLPHSAKVSVPTASALELTVPCCEVPRLVRRLDFAAVRVWEQIEALRHLRKGWPEVVQLDARLHDGGPGDEPMLVVAASLLLERCAVRVGSEAKVDASKCVVEFTADLSSFPEIISWSDISVRQVFGRGEASAVARALGCQGGLCRGGGGGLPDVLSAAVEAMRRAA</sequence>
<feature type="compositionally biased region" description="Gly residues" evidence="2">
    <location>
        <begin position="23"/>
        <end position="37"/>
    </location>
</feature>